<dbReference type="EMBL" id="JRLX01000039">
    <property type="protein sequence ID" value="KGO84732.1"/>
    <property type="molecule type" value="Genomic_DNA"/>
</dbReference>
<name>A0A0A2LWK5_9FLAO</name>
<keyword evidence="1" id="KW-0732">Signal</keyword>
<keyword evidence="3" id="KW-1185">Reference proteome</keyword>
<comment type="caution">
    <text evidence="2">The sequence shown here is derived from an EMBL/GenBank/DDBJ whole genome shotgun (WGS) entry which is preliminary data.</text>
</comment>
<proteinExistence type="predicted"/>
<evidence type="ECO:0000313" key="3">
    <source>
        <dbReference type="Proteomes" id="UP000030152"/>
    </source>
</evidence>
<protein>
    <recommendedName>
        <fullName evidence="4">Auto-transporter adhesin head GIN domain-containing protein</fullName>
    </recommendedName>
</protein>
<feature type="chain" id="PRO_5001991553" description="Auto-transporter adhesin head GIN domain-containing protein" evidence="1">
    <location>
        <begin position="24"/>
        <end position="242"/>
    </location>
</feature>
<feature type="signal peptide" evidence="1">
    <location>
        <begin position="1"/>
        <end position="23"/>
    </location>
</feature>
<evidence type="ECO:0008006" key="4">
    <source>
        <dbReference type="Google" id="ProtNLM"/>
    </source>
</evidence>
<accession>A0A0A2LWK5</accession>
<reference evidence="2 3" key="1">
    <citation type="submission" date="2013-09" db="EMBL/GenBank/DDBJ databases">
        <authorList>
            <person name="Zeng Z."/>
            <person name="Chen C."/>
        </authorList>
    </citation>
    <scope>NUCLEOTIDE SEQUENCE [LARGE SCALE GENOMIC DNA]</scope>
    <source>
        <strain evidence="2 3">WB 3.3-2</strain>
    </source>
</reference>
<dbReference type="Proteomes" id="UP000030152">
    <property type="component" value="Unassembled WGS sequence"/>
</dbReference>
<dbReference type="RefSeq" id="WP_020213876.1">
    <property type="nucleotide sequence ID" value="NZ_JRLX01000039.1"/>
</dbReference>
<gene>
    <name evidence="2" type="ORF">Q765_19935</name>
</gene>
<evidence type="ECO:0000313" key="2">
    <source>
        <dbReference type="EMBL" id="KGO84732.1"/>
    </source>
</evidence>
<dbReference type="AlphaFoldDB" id="A0A0A2LWK5"/>
<organism evidence="2 3">
    <name type="scientific">Flavobacterium rivuli WB 3.3-2 = DSM 21788</name>
    <dbReference type="NCBI Taxonomy" id="1121895"/>
    <lineage>
        <taxon>Bacteria</taxon>
        <taxon>Pseudomonadati</taxon>
        <taxon>Bacteroidota</taxon>
        <taxon>Flavobacteriia</taxon>
        <taxon>Flavobacteriales</taxon>
        <taxon>Flavobacteriaceae</taxon>
        <taxon>Flavobacterium</taxon>
    </lineage>
</organism>
<sequence length="242" mass="25533">MKTLYLKICLFTLLTGFYSFSFAAVTSTNKVLNKPSYNKASEVTTPLYSYTGNVEFRLFAAGNELSAYFTDGQRINFIILQQNTLTAVPENGKYQVDVYEGGVSLRSHTGKATLFLGADVKASKDLAKALGGKARFGIINTGAAGFIYSYGTTQSYNGATLSTITAKGIGVIDFIATLGGAKPSKDCNSGGVGSVSSSVNAGSKPQQSHGCAVTCKTGYYSCCKDTTTATTQSCKCIKENSL</sequence>
<evidence type="ECO:0000256" key="1">
    <source>
        <dbReference type="SAM" id="SignalP"/>
    </source>
</evidence>